<dbReference type="InterPro" id="IPR015932">
    <property type="entry name" value="Aconitase_dom2"/>
</dbReference>
<dbReference type="GO" id="GO:0005829">
    <property type="term" value="C:cytosol"/>
    <property type="evidence" value="ECO:0007669"/>
    <property type="project" value="TreeGrafter"/>
</dbReference>
<dbReference type="PROSITE" id="PS01244">
    <property type="entry name" value="ACONITASE_2"/>
    <property type="match status" value="1"/>
</dbReference>
<dbReference type="InterPro" id="IPR018136">
    <property type="entry name" value="Aconitase_4Fe-4S_BS"/>
</dbReference>
<comment type="cofactor">
    <cofactor evidence="13">
        <name>[4Fe-4S] cluster</name>
        <dbReference type="ChEBI" id="CHEBI:49883"/>
    </cofactor>
    <text evidence="13">Binds 1 [4Fe-4S] cluster per subunit.</text>
</comment>
<dbReference type="InterPro" id="IPR015928">
    <property type="entry name" value="Aconitase/3IPM_dehydase_swvl"/>
</dbReference>
<comment type="subcellular location">
    <subcellularLocation>
        <location evidence="1 13">Mitochondrion</location>
    </subcellularLocation>
</comment>
<evidence type="ECO:0000256" key="10">
    <source>
        <dbReference type="ARBA" id="ARBA00023128"/>
    </source>
</evidence>
<evidence type="ECO:0000256" key="9">
    <source>
        <dbReference type="ARBA" id="ARBA00023014"/>
    </source>
</evidence>
<dbReference type="GO" id="GO:0003994">
    <property type="term" value="F:aconitate hydratase activity"/>
    <property type="evidence" value="ECO:0007669"/>
    <property type="project" value="UniProtKB-EC"/>
</dbReference>
<dbReference type="SUPFAM" id="SSF53732">
    <property type="entry name" value="Aconitase iron-sulfur domain"/>
    <property type="match status" value="1"/>
</dbReference>
<dbReference type="PROSITE" id="PS00450">
    <property type="entry name" value="ACONITASE_1"/>
    <property type="match status" value="1"/>
</dbReference>
<dbReference type="Proteomes" id="UP000663827">
    <property type="component" value="Unassembled WGS sequence"/>
</dbReference>
<evidence type="ECO:0000256" key="4">
    <source>
        <dbReference type="ARBA" id="ARBA00015940"/>
    </source>
</evidence>
<dbReference type="AlphaFoldDB" id="A0A8H3HRG3"/>
<feature type="domain" description="Aconitase/3-isopropylmalate dehydratase large subunit alpha/beta/alpha" evidence="15">
    <location>
        <begin position="73"/>
        <end position="527"/>
    </location>
</feature>
<dbReference type="InterPro" id="IPR001030">
    <property type="entry name" value="Acoase/IPM_deHydtase_lsu_aba"/>
</dbReference>
<keyword evidence="8 13" id="KW-0408">Iron</keyword>
<organism evidence="17 18">
    <name type="scientific">Rhizoctonia solani</name>
    <dbReference type="NCBI Taxonomy" id="456999"/>
    <lineage>
        <taxon>Eukaryota</taxon>
        <taxon>Fungi</taxon>
        <taxon>Dikarya</taxon>
        <taxon>Basidiomycota</taxon>
        <taxon>Agaricomycotina</taxon>
        <taxon>Agaricomycetes</taxon>
        <taxon>Cantharellales</taxon>
        <taxon>Ceratobasidiaceae</taxon>
        <taxon>Rhizoctonia</taxon>
    </lineage>
</organism>
<protein>
    <recommendedName>
        <fullName evidence="4 13">Aconitate hydratase, mitochondrial</fullName>
        <shortName evidence="13">Aconitase</shortName>
        <ecNumber evidence="13">4.2.1.-</ecNumber>
    </recommendedName>
</protein>
<dbReference type="PRINTS" id="PR00415">
    <property type="entry name" value="ACONITASE"/>
</dbReference>
<sequence length="805" mass="87161">MYGSLNDTVQGMFSLHTKAYLFARGMATAVPRTGNRKVPMSPLEPSNYINYQRIEDALAVVRQRLNRSLTLSEKILYGHLDDPVNQAITRGVSYLKLRPDRAACHDATAQMALLQFMLADMPTTATPTTVHGDHLIEAQVGAAKDLARAIDINHEVYDFLATASAKYGIGFWKPGSGIIHQIILENYAFPGGLMIGTDSHTPNAGGLGMLACGVGGSDAVDVMVGIPWELKCPKVIGVSLTGKISGWTSAKDVILKVAGILTVKGGTGSVIEYTGPGVDSLSCAGMATICNMGAEIGATSSIFPYNERMGDYLRATKRGNIAEYAKSFQHNLKPDQGAEYDQQIEINLSELEPHINGPFTPDLATPISKFADAVKKNNWPEELKVALIGSCTNSSYEDMSRSAAIVNEAASHGLSTKSKFMITPGSEQVRATITRDGQIESFERVGGLVLANACGPCIGQWDRRDVKKGEVNSSKSALRHLDLYNLTHTPLVITSYNRNFTSRNDANPATHAFVASPDIVTAMAFAGDLTFNPLTDELTGADGSNFKFSDPRGSELPPRGYDPGDDTFQAPPEDRAGVNIAVDPKSDRLQLLQPFKQWDGRVPKNLPVLIKVQGKCTTDHISAGGPWLKYRGHLQNISQNCLIGAINAANGEVNKVQNLETGKWGAVPQVANEYRDKSIKWVVIGDHNYGEGSSREHAALEPRYLGGLAIIARSFARIHETNLKKQGMLALTFADPADYNKIQPTDRVDIEGLESFAPGKNLILVARHTNGSTDEVPLAHSFSEDHIEWFKAGSALNLMAKRAKS</sequence>
<keyword evidence="6 13" id="KW-0479">Metal-binding</keyword>
<evidence type="ECO:0000313" key="17">
    <source>
        <dbReference type="EMBL" id="CAE7052323.1"/>
    </source>
</evidence>
<dbReference type="Gene3D" id="3.30.499.10">
    <property type="entry name" value="Aconitase, domain 3"/>
    <property type="match status" value="2"/>
</dbReference>
<evidence type="ECO:0000256" key="2">
    <source>
        <dbReference type="ARBA" id="ARBA00004717"/>
    </source>
</evidence>
<dbReference type="InterPro" id="IPR015931">
    <property type="entry name" value="Acnase/IPM_dHydase_lsu_aba_1/3"/>
</dbReference>
<dbReference type="GO" id="GO:0005739">
    <property type="term" value="C:mitochondrion"/>
    <property type="evidence" value="ECO:0007669"/>
    <property type="project" value="UniProtKB-SubCell"/>
</dbReference>
<reference evidence="17" key="1">
    <citation type="submission" date="2021-01" db="EMBL/GenBank/DDBJ databases">
        <authorList>
            <person name="Kaushik A."/>
        </authorList>
    </citation>
    <scope>NUCLEOTIDE SEQUENCE</scope>
    <source>
        <strain evidence="17">AG5</strain>
    </source>
</reference>
<gene>
    <name evidence="17" type="ORF">RDB_LOCUS1972</name>
</gene>
<evidence type="ECO:0000256" key="14">
    <source>
        <dbReference type="SAM" id="MobiDB-lite"/>
    </source>
</evidence>
<dbReference type="Pfam" id="PF00694">
    <property type="entry name" value="Aconitase_C"/>
    <property type="match status" value="1"/>
</dbReference>
<proteinExistence type="inferred from homology"/>
<evidence type="ECO:0000259" key="15">
    <source>
        <dbReference type="Pfam" id="PF00330"/>
    </source>
</evidence>
<keyword evidence="9 13" id="KW-0411">Iron-sulfur</keyword>
<dbReference type="Gene3D" id="3.40.1060.10">
    <property type="entry name" value="Aconitase, Domain 2"/>
    <property type="match status" value="1"/>
</dbReference>
<dbReference type="InterPro" id="IPR000573">
    <property type="entry name" value="AconitaseA/IPMdHydase_ssu_swvl"/>
</dbReference>
<dbReference type="CDD" id="cd01584">
    <property type="entry name" value="AcnA_Mitochondrial"/>
    <property type="match status" value="1"/>
</dbReference>
<evidence type="ECO:0000259" key="16">
    <source>
        <dbReference type="Pfam" id="PF00694"/>
    </source>
</evidence>
<evidence type="ECO:0000256" key="1">
    <source>
        <dbReference type="ARBA" id="ARBA00004173"/>
    </source>
</evidence>
<dbReference type="PANTHER" id="PTHR43160">
    <property type="entry name" value="ACONITATE HYDRATASE B"/>
    <property type="match status" value="1"/>
</dbReference>
<dbReference type="GO" id="GO:0006099">
    <property type="term" value="P:tricarboxylic acid cycle"/>
    <property type="evidence" value="ECO:0007669"/>
    <property type="project" value="UniProtKB-KW"/>
</dbReference>
<evidence type="ECO:0000256" key="13">
    <source>
        <dbReference type="RuleBase" id="RU362107"/>
    </source>
</evidence>
<name>A0A8H3HRG3_9AGAM</name>
<dbReference type="SUPFAM" id="SSF52016">
    <property type="entry name" value="LeuD/IlvD-like"/>
    <property type="match status" value="1"/>
</dbReference>
<dbReference type="Gene3D" id="3.20.19.10">
    <property type="entry name" value="Aconitase, domain 4"/>
    <property type="match status" value="1"/>
</dbReference>
<dbReference type="EC" id="4.2.1.-" evidence="13"/>
<dbReference type="FunFam" id="3.30.499.10:FF:000003">
    <property type="entry name" value="Aconitate hydratase, mitochondrial"/>
    <property type="match status" value="1"/>
</dbReference>
<keyword evidence="11 13" id="KW-0456">Lyase</keyword>
<comment type="catalytic activity">
    <reaction evidence="12">
        <text>citrate = D-threo-isocitrate</text>
        <dbReference type="Rhea" id="RHEA:10336"/>
        <dbReference type="ChEBI" id="CHEBI:15562"/>
        <dbReference type="ChEBI" id="CHEBI:16947"/>
        <dbReference type="EC" id="4.2.1.3"/>
    </reaction>
</comment>
<evidence type="ECO:0000256" key="12">
    <source>
        <dbReference type="ARBA" id="ARBA00023501"/>
    </source>
</evidence>
<dbReference type="GO" id="GO:0051539">
    <property type="term" value="F:4 iron, 4 sulfur cluster binding"/>
    <property type="evidence" value="ECO:0007669"/>
    <property type="project" value="UniProtKB-UniRule"/>
</dbReference>
<dbReference type="NCBIfam" id="TIGR01340">
    <property type="entry name" value="aconitase_mito"/>
    <property type="match status" value="1"/>
</dbReference>
<dbReference type="InterPro" id="IPR036008">
    <property type="entry name" value="Aconitase_4Fe-4S_dom"/>
</dbReference>
<dbReference type="InterPro" id="IPR050926">
    <property type="entry name" value="Aconitase/IPM_isomerase"/>
</dbReference>
<keyword evidence="7 13" id="KW-0809">Transit peptide</keyword>
<dbReference type="Pfam" id="PF00330">
    <property type="entry name" value="Aconitase"/>
    <property type="match status" value="1"/>
</dbReference>
<evidence type="ECO:0000256" key="7">
    <source>
        <dbReference type="ARBA" id="ARBA00022946"/>
    </source>
</evidence>
<dbReference type="EMBL" id="CAJNJQ010000038">
    <property type="protein sequence ID" value="CAE7052323.1"/>
    <property type="molecule type" value="Genomic_DNA"/>
</dbReference>
<comment type="similarity">
    <text evidence="3 13">Belongs to the aconitase/IPM isomerase family.</text>
</comment>
<evidence type="ECO:0000256" key="3">
    <source>
        <dbReference type="ARBA" id="ARBA00007185"/>
    </source>
</evidence>
<keyword evidence="5" id="KW-0816">Tricarboxylic acid cycle</keyword>
<feature type="region of interest" description="Disordered" evidence="14">
    <location>
        <begin position="542"/>
        <end position="574"/>
    </location>
</feature>
<accession>A0A8H3HRG3</accession>
<keyword evidence="10 13" id="KW-0496">Mitochondrion</keyword>
<evidence type="ECO:0000256" key="8">
    <source>
        <dbReference type="ARBA" id="ARBA00023004"/>
    </source>
</evidence>
<evidence type="ECO:0000256" key="6">
    <source>
        <dbReference type="ARBA" id="ARBA00022723"/>
    </source>
</evidence>
<feature type="domain" description="Aconitase A/isopropylmalate dehydratase small subunit swivel" evidence="16">
    <location>
        <begin position="607"/>
        <end position="735"/>
    </location>
</feature>
<dbReference type="PANTHER" id="PTHR43160:SF3">
    <property type="entry name" value="ACONITATE HYDRATASE, MITOCHONDRIAL"/>
    <property type="match status" value="1"/>
</dbReference>
<comment type="pathway">
    <text evidence="2">Carbohydrate metabolism; tricarboxylic acid cycle; isocitrate from oxaloacetate: step 2/2.</text>
</comment>
<dbReference type="FunFam" id="3.20.19.10:FF:000002">
    <property type="entry name" value="Aconitate hydratase, mitochondrial"/>
    <property type="match status" value="1"/>
</dbReference>
<comment type="caution">
    <text evidence="17">The sequence shown here is derived from an EMBL/GenBank/DDBJ whole genome shotgun (WGS) entry which is preliminary data.</text>
</comment>
<dbReference type="GO" id="GO:0046872">
    <property type="term" value="F:metal ion binding"/>
    <property type="evidence" value="ECO:0007669"/>
    <property type="project" value="UniProtKB-UniRule"/>
</dbReference>
<dbReference type="InterPro" id="IPR006248">
    <property type="entry name" value="Aconitase_mito-like"/>
</dbReference>
<dbReference type="FunFam" id="3.30.499.10:FF:000004">
    <property type="entry name" value="Aconitate hydratase, mitochondrial"/>
    <property type="match status" value="1"/>
</dbReference>
<evidence type="ECO:0000256" key="11">
    <source>
        <dbReference type="ARBA" id="ARBA00023239"/>
    </source>
</evidence>
<dbReference type="NCBIfam" id="NF005558">
    <property type="entry name" value="PRK07229.1"/>
    <property type="match status" value="1"/>
</dbReference>
<dbReference type="FunFam" id="3.40.1060.10:FF:000001">
    <property type="entry name" value="Aconitate hydratase, mitochondrial"/>
    <property type="match status" value="1"/>
</dbReference>
<evidence type="ECO:0000313" key="18">
    <source>
        <dbReference type="Proteomes" id="UP000663827"/>
    </source>
</evidence>
<evidence type="ECO:0000256" key="5">
    <source>
        <dbReference type="ARBA" id="ARBA00022532"/>
    </source>
</evidence>